<comment type="caution">
    <text evidence="3">The sequence shown here is derived from an EMBL/GenBank/DDBJ whole genome shotgun (WGS) entry which is preliminary data.</text>
</comment>
<feature type="transmembrane region" description="Helical" evidence="2">
    <location>
        <begin position="204"/>
        <end position="224"/>
    </location>
</feature>
<feature type="transmembrane region" description="Helical" evidence="2">
    <location>
        <begin position="693"/>
        <end position="709"/>
    </location>
</feature>
<feature type="transmembrane region" description="Helical" evidence="2">
    <location>
        <begin position="519"/>
        <end position="536"/>
    </location>
</feature>
<feature type="transmembrane region" description="Helical" evidence="2">
    <location>
        <begin position="636"/>
        <end position="655"/>
    </location>
</feature>
<sequence length="714" mass="79433">MNKLHDFKLFWVSLLLLFLELLIIRWLSAELRIFAYFHNLLLIICFLGIGLGCASPRREPSIALPLAILGALVFLVYCPWSLGIFSLPRITMYLGNLKDFIIWYQAVSTGIEKTWQLLIGIGMLSALTVAIVYLFVPFGQLLGELLRTSERPLRAYTVNIFGSLAGVALFTLLSLLSYPPIIWFSLLFVMVIVLLVGEGRRSSLPASVGLMIVIGGFLLVHDYISAREEREEIWSPYQKLEVKPLEYPDGASLVRVGYVINVNSVPYQQAVNLSDEFVRKNPHIYGFSSAEMLKYDHYNLPYLFGKQLDEVLIVGAGTGNDVAGALRNGARHVDAVEIDPVIIDVGERLHPEQPYSSERVTRINDDARSFFHRTGKRYDLIVFGLLDSHTLSSNLSNVRLDNFVYTLQSIQEAKGLLKPEGVLVLIFDVKDNFIGHSLYDIMMKAFGGPPVCFRLSDTIRGWGGSVFIGGDASTIAQTMAKHPFMQSLIDLSFADAATAAAVPTDDWPYLYLEGQRIPSLYFIIFGVLMLISILLVRKSFSGLNGVNWHFFFLGAGFLLIEVQNVSKLALLFGATWMVNSIIISGIMIMILIANYYCGFARMRPRWVYYLGLGISLLLIYQIPLEYFAGVSLVPKAIVSGVLLSLPIFFAGVIFADSFRRSSELNTVFGSNLIGAMFGGMLECASFVIGIKALLLVALVLYLLSFAALARKAEV</sequence>
<evidence type="ECO:0008006" key="5">
    <source>
        <dbReference type="Google" id="ProtNLM"/>
    </source>
</evidence>
<feature type="transmembrane region" description="Helical" evidence="2">
    <location>
        <begin position="156"/>
        <end position="175"/>
    </location>
</feature>
<evidence type="ECO:0000313" key="4">
    <source>
        <dbReference type="Proteomes" id="UP000265882"/>
    </source>
</evidence>
<organism evidence="3 4">
    <name type="scientific">Abyssobacteria bacterium (strain SURF_5)</name>
    <dbReference type="NCBI Taxonomy" id="2093360"/>
    <lineage>
        <taxon>Bacteria</taxon>
        <taxon>Pseudomonadati</taxon>
        <taxon>Candidatus Hydrogenedentota</taxon>
        <taxon>Candidatus Abyssobacteria</taxon>
    </lineage>
</organism>
<feature type="transmembrane region" description="Helical" evidence="2">
    <location>
        <begin position="571"/>
        <end position="594"/>
    </location>
</feature>
<evidence type="ECO:0000256" key="2">
    <source>
        <dbReference type="SAM" id="Phobius"/>
    </source>
</evidence>
<dbReference type="SUPFAM" id="SSF53335">
    <property type="entry name" value="S-adenosyl-L-methionine-dependent methyltransferases"/>
    <property type="match status" value="1"/>
</dbReference>
<feature type="transmembrane region" description="Helical" evidence="2">
    <location>
        <begin position="667"/>
        <end position="687"/>
    </location>
</feature>
<dbReference type="InterPro" id="IPR029063">
    <property type="entry name" value="SAM-dependent_MTases_sf"/>
</dbReference>
<reference evidence="3 4" key="1">
    <citation type="journal article" date="2017" name="ISME J.">
        <title>Energy and carbon metabolisms in a deep terrestrial subsurface fluid microbial community.</title>
        <authorList>
            <person name="Momper L."/>
            <person name="Jungbluth S.P."/>
            <person name="Lee M.D."/>
            <person name="Amend J.P."/>
        </authorList>
    </citation>
    <scope>NUCLEOTIDE SEQUENCE [LARGE SCALE GENOMIC DNA]</scope>
    <source>
        <strain evidence="3">SURF_5</strain>
    </source>
</reference>
<feature type="transmembrane region" description="Helical" evidence="2">
    <location>
        <begin position="66"/>
        <end position="87"/>
    </location>
</feature>
<dbReference type="CDD" id="cd02440">
    <property type="entry name" value="AdoMet_MTases"/>
    <property type="match status" value="1"/>
</dbReference>
<dbReference type="PANTHER" id="PTHR43317">
    <property type="entry name" value="THERMOSPERMINE SYNTHASE ACAULIS5"/>
    <property type="match status" value="1"/>
</dbReference>
<dbReference type="AlphaFoldDB" id="A0A3A4NR94"/>
<feature type="transmembrane region" description="Helical" evidence="2">
    <location>
        <begin position="606"/>
        <end position="624"/>
    </location>
</feature>
<name>A0A3A4NR94_ABYX5</name>
<keyword evidence="2" id="KW-0812">Transmembrane</keyword>
<keyword evidence="1" id="KW-0620">Polyamine biosynthesis</keyword>
<evidence type="ECO:0000256" key="1">
    <source>
        <dbReference type="ARBA" id="ARBA00023115"/>
    </source>
</evidence>
<dbReference type="Pfam" id="PF01564">
    <property type="entry name" value="Spermine_synth"/>
    <property type="match status" value="1"/>
</dbReference>
<dbReference type="GO" id="GO:0006596">
    <property type="term" value="P:polyamine biosynthetic process"/>
    <property type="evidence" value="ECO:0007669"/>
    <property type="project" value="UniProtKB-KW"/>
</dbReference>
<keyword evidence="2" id="KW-0472">Membrane</keyword>
<accession>A0A3A4NR94</accession>
<feature type="transmembrane region" description="Helical" evidence="2">
    <location>
        <begin position="115"/>
        <end position="136"/>
    </location>
</feature>
<protein>
    <recommendedName>
        <fullName evidence="5">Methyltransferase domain-containing protein</fullName>
    </recommendedName>
</protein>
<evidence type="ECO:0000313" key="3">
    <source>
        <dbReference type="EMBL" id="RJP23083.1"/>
    </source>
</evidence>
<feature type="transmembrane region" description="Helical" evidence="2">
    <location>
        <begin position="33"/>
        <end position="54"/>
    </location>
</feature>
<dbReference type="PANTHER" id="PTHR43317:SF1">
    <property type="entry name" value="THERMOSPERMINE SYNTHASE ACAULIS5"/>
    <property type="match status" value="1"/>
</dbReference>
<feature type="transmembrane region" description="Helical" evidence="2">
    <location>
        <begin position="548"/>
        <end position="565"/>
    </location>
</feature>
<dbReference type="Gene3D" id="3.40.50.150">
    <property type="entry name" value="Vaccinia Virus protein VP39"/>
    <property type="match status" value="1"/>
</dbReference>
<dbReference type="EMBL" id="QZKU01000051">
    <property type="protein sequence ID" value="RJP23083.1"/>
    <property type="molecule type" value="Genomic_DNA"/>
</dbReference>
<gene>
    <name evidence="3" type="ORF">C4520_07005</name>
</gene>
<proteinExistence type="predicted"/>
<dbReference type="Proteomes" id="UP000265882">
    <property type="component" value="Unassembled WGS sequence"/>
</dbReference>
<feature type="transmembrane region" description="Helical" evidence="2">
    <location>
        <begin position="181"/>
        <end position="197"/>
    </location>
</feature>
<keyword evidence="2" id="KW-1133">Transmembrane helix</keyword>
<feature type="transmembrane region" description="Helical" evidence="2">
    <location>
        <begin position="9"/>
        <end position="27"/>
    </location>
</feature>